<organism evidence="3 4">
    <name type="scientific">Apiospora saccharicola</name>
    <dbReference type="NCBI Taxonomy" id="335842"/>
    <lineage>
        <taxon>Eukaryota</taxon>
        <taxon>Fungi</taxon>
        <taxon>Dikarya</taxon>
        <taxon>Ascomycota</taxon>
        <taxon>Pezizomycotina</taxon>
        <taxon>Sordariomycetes</taxon>
        <taxon>Xylariomycetidae</taxon>
        <taxon>Amphisphaeriales</taxon>
        <taxon>Apiosporaceae</taxon>
        <taxon>Apiospora</taxon>
    </lineage>
</organism>
<dbReference type="InterPro" id="IPR013087">
    <property type="entry name" value="Znf_C2H2_type"/>
</dbReference>
<dbReference type="Gene3D" id="3.30.160.60">
    <property type="entry name" value="Classic Zinc Finger"/>
    <property type="match status" value="1"/>
</dbReference>
<keyword evidence="1" id="KW-0863">Zinc-finger</keyword>
<name>A0ABR1TJU3_9PEZI</name>
<dbReference type="PROSITE" id="PS50157">
    <property type="entry name" value="ZINC_FINGER_C2H2_2"/>
    <property type="match status" value="1"/>
</dbReference>
<accession>A0ABR1TJU3</accession>
<dbReference type="PANTHER" id="PTHR46179">
    <property type="entry name" value="ZINC FINGER PROTEIN"/>
    <property type="match status" value="1"/>
</dbReference>
<dbReference type="PANTHER" id="PTHR46179:SF26">
    <property type="entry name" value="ZINC FINGER PROTEIN 423 HOMOLOG"/>
    <property type="match status" value="1"/>
</dbReference>
<gene>
    <name evidence="3" type="ORF">PG996_014979</name>
</gene>
<keyword evidence="4" id="KW-1185">Reference proteome</keyword>
<dbReference type="EMBL" id="JAQQWM010000009">
    <property type="protein sequence ID" value="KAK8046915.1"/>
    <property type="molecule type" value="Genomic_DNA"/>
</dbReference>
<keyword evidence="1" id="KW-0862">Zinc</keyword>
<evidence type="ECO:0000259" key="2">
    <source>
        <dbReference type="PROSITE" id="PS50157"/>
    </source>
</evidence>
<dbReference type="SUPFAM" id="SSF57667">
    <property type="entry name" value="beta-beta-alpha zinc fingers"/>
    <property type="match status" value="1"/>
</dbReference>
<dbReference type="Proteomes" id="UP001446871">
    <property type="component" value="Unassembled WGS sequence"/>
</dbReference>
<dbReference type="InterPro" id="IPR036236">
    <property type="entry name" value="Znf_C2H2_sf"/>
</dbReference>
<keyword evidence="1" id="KW-0479">Metal-binding</keyword>
<proteinExistence type="predicted"/>
<reference evidence="3 4" key="1">
    <citation type="submission" date="2023-01" db="EMBL/GenBank/DDBJ databases">
        <title>Analysis of 21 Apiospora genomes using comparative genomics revels a genus with tremendous synthesis potential of carbohydrate active enzymes and secondary metabolites.</title>
        <authorList>
            <person name="Sorensen T."/>
        </authorList>
    </citation>
    <scope>NUCLEOTIDE SEQUENCE [LARGE SCALE GENOMIC DNA]</scope>
    <source>
        <strain evidence="3 4">CBS 83171</strain>
    </source>
</reference>
<dbReference type="PROSITE" id="PS00028">
    <property type="entry name" value="ZINC_FINGER_C2H2_1"/>
    <property type="match status" value="1"/>
</dbReference>
<evidence type="ECO:0000256" key="1">
    <source>
        <dbReference type="PROSITE-ProRule" id="PRU00042"/>
    </source>
</evidence>
<evidence type="ECO:0000313" key="3">
    <source>
        <dbReference type="EMBL" id="KAK8046915.1"/>
    </source>
</evidence>
<sequence>MADSGPERGVPIGVSPYQEDGEQPALFHCRKQDCTWSSASESNLNQHMQGHDRPFICEICHNAWKRNDELLTHKWKYHGVNTPWVCHYEGCKRKGQGLRSQSLLERHLDDHGITSRQNDKIHSDRVLDGFATLHRQMTELKQDNNRDEFESLRPKYMGKVAELSGLVMNLTR</sequence>
<dbReference type="InterPro" id="IPR051061">
    <property type="entry name" value="Zinc_finger_trans_reg"/>
</dbReference>
<evidence type="ECO:0000313" key="4">
    <source>
        <dbReference type="Proteomes" id="UP001446871"/>
    </source>
</evidence>
<feature type="domain" description="C2H2-type" evidence="2">
    <location>
        <begin position="55"/>
        <end position="83"/>
    </location>
</feature>
<dbReference type="SMART" id="SM00355">
    <property type="entry name" value="ZnF_C2H2"/>
    <property type="match status" value="3"/>
</dbReference>
<comment type="caution">
    <text evidence="3">The sequence shown here is derived from an EMBL/GenBank/DDBJ whole genome shotgun (WGS) entry which is preliminary data.</text>
</comment>
<protein>
    <recommendedName>
        <fullName evidence="2">C2H2-type domain-containing protein</fullName>
    </recommendedName>
</protein>